<dbReference type="PANTHER" id="PTHR30591">
    <property type="entry name" value="RECBCD ENZYME SUBUNIT RECC"/>
    <property type="match status" value="1"/>
</dbReference>
<evidence type="ECO:0000256" key="2">
    <source>
        <dbReference type="ARBA" id="ARBA00022741"/>
    </source>
</evidence>
<name>A0ABU9EB08_9BACT</name>
<dbReference type="SUPFAM" id="SSF52540">
    <property type="entry name" value="P-loop containing nucleoside triphosphate hydrolases"/>
    <property type="match status" value="1"/>
</dbReference>
<evidence type="ECO:0000256" key="4">
    <source>
        <dbReference type="ARBA" id="ARBA00022801"/>
    </source>
</evidence>
<dbReference type="InterPro" id="IPR027417">
    <property type="entry name" value="P-loop_NTPase"/>
</dbReference>
<dbReference type="InterPro" id="IPR038726">
    <property type="entry name" value="PDDEXK_AddAB-type"/>
</dbReference>
<keyword evidence="2" id="KW-0547">Nucleotide-binding</keyword>
<dbReference type="Gene3D" id="3.90.320.10">
    <property type="match status" value="1"/>
</dbReference>
<reference evidence="12 13" key="1">
    <citation type="submission" date="2024-02" db="EMBL/GenBank/DDBJ databases">
        <title>A novel Gemmatimonadota bacterium.</title>
        <authorList>
            <person name="Du Z.-J."/>
            <person name="Ye Y.-Q."/>
        </authorList>
    </citation>
    <scope>NUCLEOTIDE SEQUENCE [LARGE SCALE GENOMIC DNA]</scope>
    <source>
        <strain evidence="12 13">DH-20</strain>
    </source>
</reference>
<evidence type="ECO:0000313" key="12">
    <source>
        <dbReference type="EMBL" id="MEK9501864.1"/>
    </source>
</evidence>
<proteinExistence type="predicted"/>
<keyword evidence="1" id="KW-0540">Nuclease</keyword>
<dbReference type="PANTHER" id="PTHR30591:SF1">
    <property type="entry name" value="RECBCD ENZYME SUBUNIT RECC"/>
    <property type="match status" value="1"/>
</dbReference>
<feature type="region of interest" description="Disordered" evidence="10">
    <location>
        <begin position="256"/>
        <end position="325"/>
    </location>
</feature>
<evidence type="ECO:0000259" key="11">
    <source>
        <dbReference type="Pfam" id="PF12705"/>
    </source>
</evidence>
<evidence type="ECO:0000256" key="8">
    <source>
        <dbReference type="ARBA" id="ARBA00023125"/>
    </source>
</evidence>
<evidence type="ECO:0000256" key="1">
    <source>
        <dbReference type="ARBA" id="ARBA00022722"/>
    </source>
</evidence>
<sequence length="1108" mass="119740">MQPALDRPLSDHAPELLQALAREASAHPLVRKLVVAPAAGAGRELMRSLARLRGGWTGFDVTTVRPLAVVCATEWIAAEGVRVLDGFEEGARLDEALDEALHEPRHREAFGELGEGVGFRRAARDALKALRLNGVRPDAVSAGRFENPVKQSFLASALRHYEDRLRADRAADVAGVLERAAGALDRGARLPAGRILLLPGLGLRGRAGRFVRALEARGAVALTTDPVIGLDPPAGMLWTPGPVRSELSRLYAAPAPPAERNAPAEPPAPTSAPAPTPTPAPDPAPPSDDLGGLPLFDLAPSAPTTRAAGTPAAIDPPAAPFRPTRPATPDLHLFRAAGVHEELREVLRRVVAGGHRWEEVEIATPDAGVYGPTLHTLCSRLGVETTFAVGLPVSRTRPGRAVAAWFRWIAEDGPSPILRRLLQSADLVTPGRRPADSPWLARTLRGLRVGWGRHRYRPLIAAALDRARASDPAASRHLSPEAAAERRSRTIRDLESLDRLLRAILDSAPDPTRDSSPGAVASGLAAFLRLVSAESEVDRSALERLLRTLGRIEATLRRSTRFSTAIATVREHLEIRVPAPRAEGRAPWLSDGGAVHLSDLEHAGLSGRPLLFVVGMDSGRFPGGDRQDPFLLDRERASLHPDLPLTEHRVAEAEFRFASLLARARGTVTVSYPSWDAAEARTLQPSAVVLSLFRLAQGDSTLGYGDLARHLDAPASRVPHGATALDADDVWLDAIALEGRFLDGRSALRSRYVALDRGLDAVEAPLRAEAGPRVGIVGTDGVEVARIDPRSDRGPVLSASGLEQLGTCPLRYFYSRVLRIRPPDDPEFDLERWLTPADRGVLLHDVYQDAVDAARESALDFASDDFRRAALECLARRVRRMKAELPPPGDAVFRAEVSQLEADVRSFCAHLAAGPLTPDQVVATELELGRDEPARLPLPDGSALRVRGRIDRVDDLGDGRRVVDYKTGSAWGHGPKDGVYRGGRRLQHVVYARTVEAQSPDQPPVTSAGYHFLTVRGQNQTFDYPDERLRDGLDLVATLVDLPAAGRFPATDDPDDCRYCDYASVCRHGAVEDDDGRPSTPRVEWTRARMAEGDPAVAELSAARRSDA</sequence>
<dbReference type="Pfam" id="PF12705">
    <property type="entry name" value="PDDEXK_1"/>
    <property type="match status" value="1"/>
</dbReference>
<dbReference type="EMBL" id="JBBHLI010000007">
    <property type="protein sequence ID" value="MEK9501864.1"/>
    <property type="molecule type" value="Genomic_DNA"/>
</dbReference>
<feature type="compositionally biased region" description="Low complexity" evidence="10">
    <location>
        <begin position="287"/>
        <end position="313"/>
    </location>
</feature>
<organism evidence="12 13">
    <name type="scientific">Gaopeijia maritima</name>
    <dbReference type="NCBI Taxonomy" id="3119007"/>
    <lineage>
        <taxon>Bacteria</taxon>
        <taxon>Pseudomonadati</taxon>
        <taxon>Gemmatimonadota</taxon>
        <taxon>Longimicrobiia</taxon>
        <taxon>Gaopeijiales</taxon>
        <taxon>Gaopeijiaceae</taxon>
        <taxon>Gaopeijia</taxon>
    </lineage>
</organism>
<keyword evidence="13" id="KW-1185">Reference proteome</keyword>
<feature type="domain" description="PD-(D/E)XK endonuclease-like" evidence="11">
    <location>
        <begin position="797"/>
        <end position="1067"/>
    </location>
</feature>
<keyword evidence="9" id="KW-0234">DNA repair</keyword>
<keyword evidence="4" id="KW-0378">Hydrolase</keyword>
<evidence type="ECO:0000256" key="6">
    <source>
        <dbReference type="ARBA" id="ARBA00022839"/>
    </source>
</evidence>
<evidence type="ECO:0000256" key="10">
    <source>
        <dbReference type="SAM" id="MobiDB-lite"/>
    </source>
</evidence>
<dbReference type="Proteomes" id="UP001484239">
    <property type="component" value="Unassembled WGS sequence"/>
</dbReference>
<accession>A0ABU9EB08</accession>
<evidence type="ECO:0000256" key="5">
    <source>
        <dbReference type="ARBA" id="ARBA00022806"/>
    </source>
</evidence>
<keyword evidence="6" id="KW-0269">Exonuclease</keyword>
<keyword evidence="8" id="KW-0238">DNA-binding</keyword>
<gene>
    <name evidence="12" type="ORF">WI372_12805</name>
</gene>
<keyword evidence="3" id="KW-0227">DNA damage</keyword>
<evidence type="ECO:0000256" key="7">
    <source>
        <dbReference type="ARBA" id="ARBA00022840"/>
    </source>
</evidence>
<feature type="compositionally biased region" description="Pro residues" evidence="10">
    <location>
        <begin position="264"/>
        <end position="286"/>
    </location>
</feature>
<dbReference type="Gene3D" id="3.40.50.300">
    <property type="entry name" value="P-loop containing nucleotide triphosphate hydrolases"/>
    <property type="match status" value="1"/>
</dbReference>
<keyword evidence="7" id="KW-0067">ATP-binding</keyword>
<protein>
    <submittedName>
        <fullName evidence="12">PD-(D/E)XK nuclease family protein</fullName>
    </submittedName>
</protein>
<comment type="caution">
    <text evidence="12">The sequence shown here is derived from an EMBL/GenBank/DDBJ whole genome shotgun (WGS) entry which is preliminary data.</text>
</comment>
<evidence type="ECO:0000313" key="13">
    <source>
        <dbReference type="Proteomes" id="UP001484239"/>
    </source>
</evidence>
<evidence type="ECO:0000256" key="3">
    <source>
        <dbReference type="ARBA" id="ARBA00022763"/>
    </source>
</evidence>
<dbReference type="RefSeq" id="WP_405283703.1">
    <property type="nucleotide sequence ID" value="NZ_CP144380.1"/>
</dbReference>
<keyword evidence="5" id="KW-0347">Helicase</keyword>
<evidence type="ECO:0000256" key="9">
    <source>
        <dbReference type="ARBA" id="ARBA00023204"/>
    </source>
</evidence>
<dbReference type="InterPro" id="IPR011604">
    <property type="entry name" value="PDDEXK-like_dom_sf"/>
</dbReference>